<dbReference type="InterPro" id="IPR009363">
    <property type="entry name" value="Phage_Mu_Gp16"/>
</dbReference>
<dbReference type="AlphaFoldDB" id="A0A1E3VJ52"/>
<dbReference type="EMBL" id="LPWE01000014">
    <property type="protein sequence ID" value="ODR93545.1"/>
    <property type="molecule type" value="Genomic_DNA"/>
</dbReference>
<dbReference type="Proteomes" id="UP000094172">
    <property type="component" value="Unassembled WGS sequence"/>
</dbReference>
<organism evidence="1 2">
    <name type="scientific">Methyloceanibacter stevinii</name>
    <dbReference type="NCBI Taxonomy" id="1774970"/>
    <lineage>
        <taxon>Bacteria</taxon>
        <taxon>Pseudomonadati</taxon>
        <taxon>Pseudomonadota</taxon>
        <taxon>Alphaproteobacteria</taxon>
        <taxon>Hyphomicrobiales</taxon>
        <taxon>Hyphomicrobiaceae</taxon>
        <taxon>Methyloceanibacter</taxon>
    </lineage>
</organism>
<sequence length="196" mass="21984">MTAPAISKGQIKAIHTLKSRAGMDDDTYRDFLERETGHRSSKKLTNGQAIGIIDGLKKLSKPAQGAPRKRGLPGPYAPKLQALWISAWHLGLTRNNRDSALLAFVKRQTGIDHTRWLREPAEAARAIEGLKSWIARAANVRWDEFDDPKCCVLAAQHRLLGEPWPDTLPEDLNALMQELGAELRDRAERSKRYGDE</sequence>
<accession>A0A1E3VJ52</accession>
<dbReference type="RefSeq" id="WP_069445610.1">
    <property type="nucleotide sequence ID" value="NZ_LPWE01000014.1"/>
</dbReference>
<evidence type="ECO:0008006" key="3">
    <source>
        <dbReference type="Google" id="ProtNLM"/>
    </source>
</evidence>
<keyword evidence="2" id="KW-1185">Reference proteome</keyword>
<gene>
    <name evidence="1" type="ORF">AUC70_11830</name>
</gene>
<evidence type="ECO:0000313" key="1">
    <source>
        <dbReference type="EMBL" id="ODR93545.1"/>
    </source>
</evidence>
<reference evidence="1 2" key="1">
    <citation type="journal article" date="2016" name="Environ. Microbiol.">
        <title>New Methyloceanibacter diversity from North Sea sediments includes methanotroph containing solely the soluble methane monooxygenase.</title>
        <authorList>
            <person name="Vekeman B."/>
            <person name="Kerckhof F.M."/>
            <person name="Cremers G."/>
            <person name="de Vos P."/>
            <person name="Vandamme P."/>
            <person name="Boon N."/>
            <person name="Op den Camp H.J."/>
            <person name="Heylen K."/>
        </authorList>
    </citation>
    <scope>NUCLEOTIDE SEQUENCE [LARGE SCALE GENOMIC DNA]</scope>
    <source>
        <strain evidence="1 2">R-67176</strain>
    </source>
</reference>
<dbReference type="STRING" id="1774970.AUC70_11830"/>
<protein>
    <recommendedName>
        <fullName evidence="3">GemA protein</fullName>
    </recommendedName>
</protein>
<comment type="caution">
    <text evidence="1">The sequence shown here is derived from an EMBL/GenBank/DDBJ whole genome shotgun (WGS) entry which is preliminary data.</text>
</comment>
<evidence type="ECO:0000313" key="2">
    <source>
        <dbReference type="Proteomes" id="UP000094172"/>
    </source>
</evidence>
<proteinExistence type="predicted"/>
<name>A0A1E3VJ52_9HYPH</name>
<dbReference type="Pfam" id="PF06252">
    <property type="entry name" value="GemA"/>
    <property type="match status" value="1"/>
</dbReference>